<keyword evidence="3" id="KW-1185">Reference proteome</keyword>
<evidence type="ECO:0008006" key="4">
    <source>
        <dbReference type="Google" id="ProtNLM"/>
    </source>
</evidence>
<evidence type="ECO:0000256" key="1">
    <source>
        <dbReference type="SAM" id="MobiDB-lite"/>
    </source>
</evidence>
<sequence length="241" mass="27302">MSDVHEDAGHTLVNFLYSGDYETINSPLDESTSDVAREYKRSVLVYQASRTYSLPDLEFLAKQKIEILGEEMSMLDILQTTRDVFSSLPEGETWLPSYIERNLQQCLKSGQPGIVLDKLYSTIGQNHHFDNAVMKMMLEILSARVLYDQNEPAVKEPESEKPVADKTVEECPDVRWWPTVREPDFEEPDADKSVEECPDVGWWPAAAVSLDNSLHAEELPDATTPSSESSSETQPIQYRII</sequence>
<gene>
    <name evidence="2" type="ORF">BDW59DRAFT_164389</name>
</gene>
<dbReference type="PANTHER" id="PTHR37538">
    <property type="entry name" value="BTB DOMAIN-CONTAINING PROTEIN"/>
    <property type="match status" value="1"/>
</dbReference>
<dbReference type="EMBL" id="JBFXLS010000066">
    <property type="protein sequence ID" value="KAL2820985.1"/>
    <property type="molecule type" value="Genomic_DNA"/>
</dbReference>
<dbReference type="Proteomes" id="UP001610335">
    <property type="component" value="Unassembled WGS sequence"/>
</dbReference>
<name>A0ABR4HZR5_9EURO</name>
<proteinExistence type="predicted"/>
<comment type="caution">
    <text evidence="2">The sequence shown here is derived from an EMBL/GenBank/DDBJ whole genome shotgun (WGS) entry which is preliminary data.</text>
</comment>
<dbReference type="PANTHER" id="PTHR37538:SF1">
    <property type="entry name" value="BTB DOMAIN-CONTAINING PROTEIN"/>
    <property type="match status" value="1"/>
</dbReference>
<evidence type="ECO:0000313" key="2">
    <source>
        <dbReference type="EMBL" id="KAL2820985.1"/>
    </source>
</evidence>
<feature type="region of interest" description="Disordered" evidence="1">
    <location>
        <begin position="213"/>
        <end position="241"/>
    </location>
</feature>
<protein>
    <recommendedName>
        <fullName evidence="4">BTB domain-containing protein</fullName>
    </recommendedName>
</protein>
<accession>A0ABR4HZR5</accession>
<reference evidence="2 3" key="1">
    <citation type="submission" date="2024-07" db="EMBL/GenBank/DDBJ databases">
        <title>Section-level genome sequencing and comparative genomics of Aspergillus sections Usti and Cavernicolus.</title>
        <authorList>
            <consortium name="Lawrence Berkeley National Laboratory"/>
            <person name="Nybo J.L."/>
            <person name="Vesth T.C."/>
            <person name="Theobald S."/>
            <person name="Frisvad J.C."/>
            <person name="Larsen T.O."/>
            <person name="Kjaerboelling I."/>
            <person name="Rothschild-Mancinelli K."/>
            <person name="Lyhne E.K."/>
            <person name="Kogle M.E."/>
            <person name="Barry K."/>
            <person name="Clum A."/>
            <person name="Na H."/>
            <person name="Ledsgaard L."/>
            <person name="Lin J."/>
            <person name="Lipzen A."/>
            <person name="Kuo A."/>
            <person name="Riley R."/>
            <person name="Mondo S."/>
            <person name="LaButti K."/>
            <person name="Haridas S."/>
            <person name="Pangalinan J."/>
            <person name="Salamov A.A."/>
            <person name="Simmons B.A."/>
            <person name="Magnuson J.K."/>
            <person name="Chen J."/>
            <person name="Drula E."/>
            <person name="Henrissat B."/>
            <person name="Wiebenga A."/>
            <person name="Lubbers R.J."/>
            <person name="Gomes A.C."/>
            <person name="Makela M.R."/>
            <person name="Stajich J."/>
            <person name="Grigoriev I.V."/>
            <person name="Mortensen U.H."/>
            <person name="De vries R.P."/>
            <person name="Baker S.E."/>
            <person name="Andersen M.R."/>
        </authorList>
    </citation>
    <scope>NUCLEOTIDE SEQUENCE [LARGE SCALE GENOMIC DNA]</scope>
    <source>
        <strain evidence="2 3">CBS 600.67</strain>
    </source>
</reference>
<evidence type="ECO:0000313" key="3">
    <source>
        <dbReference type="Proteomes" id="UP001610335"/>
    </source>
</evidence>
<organism evidence="2 3">
    <name type="scientific">Aspergillus cavernicola</name>
    <dbReference type="NCBI Taxonomy" id="176166"/>
    <lineage>
        <taxon>Eukaryota</taxon>
        <taxon>Fungi</taxon>
        <taxon>Dikarya</taxon>
        <taxon>Ascomycota</taxon>
        <taxon>Pezizomycotina</taxon>
        <taxon>Eurotiomycetes</taxon>
        <taxon>Eurotiomycetidae</taxon>
        <taxon>Eurotiales</taxon>
        <taxon>Aspergillaceae</taxon>
        <taxon>Aspergillus</taxon>
        <taxon>Aspergillus subgen. Nidulantes</taxon>
    </lineage>
</organism>